<evidence type="ECO:0000313" key="1">
    <source>
        <dbReference type="EMBL" id="PRW61697.1"/>
    </source>
</evidence>
<keyword evidence="2" id="KW-1185">Reference proteome</keyword>
<sequence>MVRLTLRSSPALEGWRHTFPAHDDVDTGAQVAILASPGGLAPRQLSRDFRDDHTPAVTDL</sequence>
<evidence type="ECO:0000313" key="2">
    <source>
        <dbReference type="Proteomes" id="UP000239352"/>
    </source>
</evidence>
<protein>
    <submittedName>
        <fullName evidence="1">Uncharacterized protein</fullName>
    </submittedName>
</protein>
<name>A0A2T0GRI2_ACTMO</name>
<organism evidence="1 2">
    <name type="scientific">Actinopolyspora mortivallis</name>
    <dbReference type="NCBI Taxonomy" id="33906"/>
    <lineage>
        <taxon>Bacteria</taxon>
        <taxon>Bacillati</taxon>
        <taxon>Actinomycetota</taxon>
        <taxon>Actinomycetes</taxon>
        <taxon>Actinopolysporales</taxon>
        <taxon>Actinopolysporaceae</taxon>
        <taxon>Actinopolyspora</taxon>
    </lineage>
</organism>
<gene>
    <name evidence="1" type="ORF">CEP50_19355</name>
</gene>
<proteinExistence type="predicted"/>
<dbReference type="Proteomes" id="UP000239352">
    <property type="component" value="Unassembled WGS sequence"/>
</dbReference>
<accession>A0A2T0GRI2</accession>
<reference evidence="1 2" key="1">
    <citation type="submission" date="2018-03" db="EMBL/GenBank/DDBJ databases">
        <title>Actinopolyspora mortivallis from Sahara, screening for active biomolecules.</title>
        <authorList>
            <person name="Selama O."/>
            <person name="Wellington E.M.H."/>
            <person name="Hacene H."/>
        </authorList>
    </citation>
    <scope>NUCLEOTIDE SEQUENCE [LARGE SCALE GENOMIC DNA]</scope>
    <source>
        <strain evidence="1 2">M5A</strain>
    </source>
</reference>
<dbReference type="EMBL" id="PVSR01000066">
    <property type="protein sequence ID" value="PRW61697.1"/>
    <property type="molecule type" value="Genomic_DNA"/>
</dbReference>
<dbReference type="InParanoid" id="A0A2T0GRI2"/>
<dbReference type="AlphaFoldDB" id="A0A2T0GRI2"/>
<comment type="caution">
    <text evidence="1">The sequence shown here is derived from an EMBL/GenBank/DDBJ whole genome shotgun (WGS) entry which is preliminary data.</text>
</comment>